<feature type="compositionally biased region" description="Basic and acidic residues" evidence="1">
    <location>
        <begin position="479"/>
        <end position="516"/>
    </location>
</feature>
<keyword evidence="4" id="KW-1185">Reference proteome</keyword>
<accession>A0ABN8DUN8</accession>
<feature type="region of interest" description="Disordered" evidence="1">
    <location>
        <begin position="541"/>
        <end position="686"/>
    </location>
</feature>
<evidence type="ECO:0000313" key="3">
    <source>
        <dbReference type="EMBL" id="CAH0533767.1"/>
    </source>
</evidence>
<feature type="compositionally biased region" description="Polar residues" evidence="1">
    <location>
        <begin position="676"/>
        <end position="686"/>
    </location>
</feature>
<feature type="transmembrane region" description="Helical" evidence="2">
    <location>
        <begin position="266"/>
        <end position="287"/>
    </location>
</feature>
<comment type="caution">
    <text evidence="3">The sequence shown here is derived from an EMBL/GenBank/DDBJ whole genome shotgun (WGS) entry which is preliminary data.</text>
</comment>
<reference evidence="3" key="1">
    <citation type="submission" date="2021-11" db="EMBL/GenBank/DDBJ databases">
        <authorList>
            <person name="Rodrigo-Torres L."/>
            <person name="Arahal R. D."/>
            <person name="Lucena T."/>
        </authorList>
    </citation>
    <scope>NUCLEOTIDE SEQUENCE</scope>
    <source>
        <strain evidence="3">CECT 7929</strain>
    </source>
</reference>
<dbReference type="Proteomes" id="UP000838672">
    <property type="component" value="Unassembled WGS sequence"/>
</dbReference>
<protein>
    <submittedName>
        <fullName evidence="3">Uncharacterized protein</fullName>
    </submittedName>
</protein>
<evidence type="ECO:0000256" key="2">
    <source>
        <dbReference type="SAM" id="Phobius"/>
    </source>
</evidence>
<feature type="compositionally biased region" description="Polar residues" evidence="1">
    <location>
        <begin position="617"/>
        <end position="627"/>
    </location>
</feature>
<keyword evidence="2" id="KW-0472">Membrane</keyword>
<feature type="region of interest" description="Disordered" evidence="1">
    <location>
        <begin position="479"/>
        <end position="526"/>
    </location>
</feature>
<evidence type="ECO:0000313" key="4">
    <source>
        <dbReference type="Proteomes" id="UP000838672"/>
    </source>
</evidence>
<feature type="compositionally biased region" description="Polar residues" evidence="1">
    <location>
        <begin position="545"/>
        <end position="562"/>
    </location>
</feature>
<feature type="transmembrane region" description="Helical" evidence="2">
    <location>
        <begin position="242"/>
        <end position="260"/>
    </location>
</feature>
<dbReference type="EMBL" id="CAKLDI010000001">
    <property type="protein sequence ID" value="CAH0533767.1"/>
    <property type="molecule type" value="Genomic_DNA"/>
</dbReference>
<gene>
    <name evidence="3" type="ORF">VST7929_01642</name>
</gene>
<proteinExistence type="predicted"/>
<evidence type="ECO:0000256" key="1">
    <source>
        <dbReference type="SAM" id="MobiDB-lite"/>
    </source>
</evidence>
<keyword evidence="2" id="KW-1133">Transmembrane helix</keyword>
<feature type="compositionally biased region" description="Basic and acidic residues" evidence="1">
    <location>
        <begin position="658"/>
        <end position="675"/>
    </location>
</feature>
<name>A0ABN8DUN8_9VIBR</name>
<keyword evidence="2" id="KW-0812">Transmembrane</keyword>
<organism evidence="3 4">
    <name type="scientific">Vibrio stylophorae</name>
    <dbReference type="NCBI Taxonomy" id="659351"/>
    <lineage>
        <taxon>Bacteria</taxon>
        <taxon>Pseudomonadati</taxon>
        <taxon>Pseudomonadota</taxon>
        <taxon>Gammaproteobacteria</taxon>
        <taxon>Vibrionales</taxon>
        <taxon>Vibrionaceae</taxon>
        <taxon>Vibrio</taxon>
    </lineage>
</organism>
<sequence length="686" mass="79127">MITVDKKEGHQLKISHILQETTNRQLDIFLFIPGDLELSSKIISEDEFFHNVIHGKRTYYSDFYHLPLVHSRLASRGDKNFSIEQYRLSLSLYAYQYALALEKTMRHLRDDKNERTREEIEDVIQLTSSILRRLRRNIPKDKKLRKYFENVDNYVSWFTEQQFLSMLAHIPRGQTYNAIKEPVIALCQEETAHRLKHEYNSEKARQDSTRMSNKMRLLRRLIEYPVTMQEQTSELGKTTRKMVTGFAAGFVMIFVTLMIIKARGVLGDITATFIVALSFIYAVREVFKDDLKSMLWRWVRKNKPRWRKQFFDPTSRMLVGRQLEWLEYTAYGQLSQSIRKLRKHKVSQREETVVHYKSQTRMATTKFLTGYDQTRESIILDLRLLATLMGKGSERVYRLSDDGQVTKESVEKRHLINLITRETDEDNSVRLQRWKVVINRSKIVEIEVVEKQRATLSPEEAAAMQQAVAQADKADKAAAEKAEKVEKEKADKERIEREKIEKEKHQQEMVHKEHGSQESIVPDAQSAAAVVSSAALDQPVDDSLSHLSQPQMADASINTSEDASMAVAMDWQNEMPKEKQAAPAQEARSQDLSSQETLSQDKAEQEKSASAALHQAAPNQDAQSEASSYDDKPEILAIEPEQSNAALAKLAQQRHRQKDNQESKDRSELKTDASSHKQNTQAPEDN</sequence>